<protein>
    <recommendedName>
        <fullName evidence="1">F-box domain-containing protein</fullName>
    </recommendedName>
</protein>
<name>A0AAD5K1G1_9FUNG</name>
<gene>
    <name evidence="2" type="ORF">BDA99DRAFT_526806</name>
</gene>
<keyword evidence="3" id="KW-1185">Reference proteome</keyword>
<dbReference type="SMART" id="SM00028">
    <property type="entry name" value="TPR"/>
    <property type="match status" value="2"/>
</dbReference>
<dbReference type="Gene3D" id="3.80.10.10">
    <property type="entry name" value="Ribonuclease Inhibitor"/>
    <property type="match status" value="1"/>
</dbReference>
<feature type="domain" description="F-box" evidence="1">
    <location>
        <begin position="138"/>
        <end position="178"/>
    </location>
</feature>
<dbReference type="InterPro" id="IPR001810">
    <property type="entry name" value="F-box_dom"/>
</dbReference>
<accession>A0AAD5K1G1</accession>
<dbReference type="Gene3D" id="1.25.40.10">
    <property type="entry name" value="Tetratricopeptide repeat domain"/>
    <property type="match status" value="1"/>
</dbReference>
<dbReference type="InterPro" id="IPR036047">
    <property type="entry name" value="F-box-like_dom_sf"/>
</dbReference>
<dbReference type="SUPFAM" id="SSF48452">
    <property type="entry name" value="TPR-like"/>
    <property type="match status" value="1"/>
</dbReference>
<dbReference type="EMBL" id="JAIXMP010000045">
    <property type="protein sequence ID" value="KAI9246731.1"/>
    <property type="molecule type" value="Genomic_DNA"/>
</dbReference>
<reference evidence="2" key="1">
    <citation type="journal article" date="2022" name="IScience">
        <title>Evolution of zygomycete secretomes and the origins of terrestrial fungal ecologies.</title>
        <authorList>
            <person name="Chang Y."/>
            <person name="Wang Y."/>
            <person name="Mondo S."/>
            <person name="Ahrendt S."/>
            <person name="Andreopoulos W."/>
            <person name="Barry K."/>
            <person name="Beard J."/>
            <person name="Benny G.L."/>
            <person name="Blankenship S."/>
            <person name="Bonito G."/>
            <person name="Cuomo C."/>
            <person name="Desiro A."/>
            <person name="Gervers K.A."/>
            <person name="Hundley H."/>
            <person name="Kuo A."/>
            <person name="LaButti K."/>
            <person name="Lang B.F."/>
            <person name="Lipzen A."/>
            <person name="O'Donnell K."/>
            <person name="Pangilinan J."/>
            <person name="Reynolds N."/>
            <person name="Sandor L."/>
            <person name="Smith M.E."/>
            <person name="Tsang A."/>
            <person name="Grigoriev I.V."/>
            <person name="Stajich J.E."/>
            <person name="Spatafora J.W."/>
        </authorList>
    </citation>
    <scope>NUCLEOTIDE SEQUENCE</scope>
    <source>
        <strain evidence="2">RSA 2281</strain>
    </source>
</reference>
<feature type="non-terminal residue" evidence="2">
    <location>
        <position position="1"/>
    </location>
</feature>
<evidence type="ECO:0000313" key="3">
    <source>
        <dbReference type="Proteomes" id="UP001209540"/>
    </source>
</evidence>
<dbReference type="InterPro" id="IPR011990">
    <property type="entry name" value="TPR-like_helical_dom_sf"/>
</dbReference>
<dbReference type="InterPro" id="IPR019734">
    <property type="entry name" value="TPR_rpt"/>
</dbReference>
<comment type="caution">
    <text evidence="2">The sequence shown here is derived from an EMBL/GenBank/DDBJ whole genome shotgun (WGS) entry which is preliminary data.</text>
</comment>
<dbReference type="AlphaFoldDB" id="A0AAD5K1G1"/>
<proteinExistence type="predicted"/>
<evidence type="ECO:0000313" key="2">
    <source>
        <dbReference type="EMBL" id="KAI9246731.1"/>
    </source>
</evidence>
<dbReference type="Gene3D" id="1.20.1280.50">
    <property type="match status" value="1"/>
</dbReference>
<dbReference type="SUPFAM" id="SSF52058">
    <property type="entry name" value="L domain-like"/>
    <property type="match status" value="1"/>
</dbReference>
<organism evidence="2 3">
    <name type="scientific">Phascolomyces articulosus</name>
    <dbReference type="NCBI Taxonomy" id="60185"/>
    <lineage>
        <taxon>Eukaryota</taxon>
        <taxon>Fungi</taxon>
        <taxon>Fungi incertae sedis</taxon>
        <taxon>Mucoromycota</taxon>
        <taxon>Mucoromycotina</taxon>
        <taxon>Mucoromycetes</taxon>
        <taxon>Mucorales</taxon>
        <taxon>Lichtheimiaceae</taxon>
        <taxon>Phascolomyces</taxon>
    </lineage>
</organism>
<dbReference type="SUPFAM" id="SSF81383">
    <property type="entry name" value="F-box domain"/>
    <property type="match status" value="1"/>
</dbReference>
<dbReference type="Proteomes" id="UP001209540">
    <property type="component" value="Unassembled WGS sequence"/>
</dbReference>
<dbReference type="InterPro" id="IPR032675">
    <property type="entry name" value="LRR_dom_sf"/>
</dbReference>
<sequence>MNSQVSVDVIRNAYQNHSLDQVIDLSTDAIHHVQQWDLIPVLDRRAHAFGMKGHFEKAVQDAEEIISFAPTRAIGYLRLGQLFAMQGKQLAAIQIYEEALTKVEKQQDNGDSGHQELIQRKMRAMEKNDQRLDFITVFPLEIIDSIFEGFGENTKLISMQVSTKWRNTVMHCPNTWKTLNYDFYYFWDRPDRVAEMMPVVPHVAKHVMYMHIGTNSEEMCQKNLELLEKGYFKRIKTLEMTDSCVKHLTLPNRLISLTNALWQIRSTLTKLNMSFLNIKTQPSIAELLFYLPHLKTLILDIKHDPLEKSIGHMEYLGGPHVALEDVELETRYKGSSGRVIKPFLEYCPNIRRLVLENCSHSIINAVNEICNERLQIFACSTSIFHGITSLEDLDHREYYDGPLGLREIIIEGGYDDVVPAEIFLRLLYKNRKSLEKVVANLNLTQQLPPGEAPYFSHHHATRYQQWYFERLRQLTFWSDNDVLTEAMFLKPISSCKTPFELFSVANNTPNIPMIVDTLIHLPPVEILEFMGAEYDEEQSTALVRLFDYYASFPPEEKKTLHTIRFRYFHFMTDQVLLALSRVASLRTIDFY</sequence>
<reference evidence="2" key="2">
    <citation type="submission" date="2023-02" db="EMBL/GenBank/DDBJ databases">
        <authorList>
            <consortium name="DOE Joint Genome Institute"/>
            <person name="Mondo S.J."/>
            <person name="Chang Y."/>
            <person name="Wang Y."/>
            <person name="Ahrendt S."/>
            <person name="Andreopoulos W."/>
            <person name="Barry K."/>
            <person name="Beard J."/>
            <person name="Benny G.L."/>
            <person name="Blankenship S."/>
            <person name="Bonito G."/>
            <person name="Cuomo C."/>
            <person name="Desiro A."/>
            <person name="Gervers K.A."/>
            <person name="Hundley H."/>
            <person name="Kuo A."/>
            <person name="LaButti K."/>
            <person name="Lang B.F."/>
            <person name="Lipzen A."/>
            <person name="O'Donnell K."/>
            <person name="Pangilinan J."/>
            <person name="Reynolds N."/>
            <person name="Sandor L."/>
            <person name="Smith M.W."/>
            <person name="Tsang A."/>
            <person name="Grigoriev I.V."/>
            <person name="Stajich J.E."/>
            <person name="Spatafora J.W."/>
        </authorList>
    </citation>
    <scope>NUCLEOTIDE SEQUENCE</scope>
    <source>
        <strain evidence="2">RSA 2281</strain>
    </source>
</reference>
<dbReference type="SMART" id="SM00256">
    <property type="entry name" value="FBOX"/>
    <property type="match status" value="1"/>
</dbReference>
<evidence type="ECO:0000259" key="1">
    <source>
        <dbReference type="SMART" id="SM00256"/>
    </source>
</evidence>